<accession>A0ACB8SEB5</accession>
<reference evidence="1" key="2">
    <citation type="journal article" date="2022" name="New Phytol.">
        <title>Evolutionary transition to the ectomycorrhizal habit in the genomes of a hyperdiverse lineage of mushroom-forming fungi.</title>
        <authorList>
            <person name="Looney B."/>
            <person name="Miyauchi S."/>
            <person name="Morin E."/>
            <person name="Drula E."/>
            <person name="Courty P.E."/>
            <person name="Kohler A."/>
            <person name="Kuo A."/>
            <person name="LaButti K."/>
            <person name="Pangilinan J."/>
            <person name="Lipzen A."/>
            <person name="Riley R."/>
            <person name="Andreopoulos W."/>
            <person name="He G."/>
            <person name="Johnson J."/>
            <person name="Nolan M."/>
            <person name="Tritt A."/>
            <person name="Barry K.W."/>
            <person name="Grigoriev I.V."/>
            <person name="Nagy L.G."/>
            <person name="Hibbett D."/>
            <person name="Henrissat B."/>
            <person name="Matheny P.B."/>
            <person name="Labbe J."/>
            <person name="Martin F.M."/>
        </authorList>
    </citation>
    <scope>NUCLEOTIDE SEQUENCE</scope>
    <source>
        <strain evidence="1">FP105234-sp</strain>
    </source>
</reference>
<sequence length="71" mass="7536">MSAVLPRGLLSGRASLYRNTKEQCSQSSICGGCRATSRIVGSRYASGGRRSLSARVAPRRVSSHGVTHACR</sequence>
<dbReference type="EMBL" id="MU275838">
    <property type="protein sequence ID" value="KAI0054191.1"/>
    <property type="molecule type" value="Genomic_DNA"/>
</dbReference>
<protein>
    <submittedName>
        <fullName evidence="1">Uncharacterized protein</fullName>
    </submittedName>
</protein>
<gene>
    <name evidence="1" type="ORF">FA95DRAFT_49131</name>
</gene>
<comment type="caution">
    <text evidence="1">The sequence shown here is derived from an EMBL/GenBank/DDBJ whole genome shotgun (WGS) entry which is preliminary data.</text>
</comment>
<dbReference type="Proteomes" id="UP000814033">
    <property type="component" value="Unassembled WGS sequence"/>
</dbReference>
<keyword evidence="2" id="KW-1185">Reference proteome</keyword>
<organism evidence="1 2">
    <name type="scientific">Auriscalpium vulgare</name>
    <dbReference type="NCBI Taxonomy" id="40419"/>
    <lineage>
        <taxon>Eukaryota</taxon>
        <taxon>Fungi</taxon>
        <taxon>Dikarya</taxon>
        <taxon>Basidiomycota</taxon>
        <taxon>Agaricomycotina</taxon>
        <taxon>Agaricomycetes</taxon>
        <taxon>Russulales</taxon>
        <taxon>Auriscalpiaceae</taxon>
        <taxon>Auriscalpium</taxon>
    </lineage>
</organism>
<evidence type="ECO:0000313" key="1">
    <source>
        <dbReference type="EMBL" id="KAI0054191.1"/>
    </source>
</evidence>
<proteinExistence type="predicted"/>
<evidence type="ECO:0000313" key="2">
    <source>
        <dbReference type="Proteomes" id="UP000814033"/>
    </source>
</evidence>
<reference evidence="1" key="1">
    <citation type="submission" date="2021-02" db="EMBL/GenBank/DDBJ databases">
        <authorList>
            <consortium name="DOE Joint Genome Institute"/>
            <person name="Ahrendt S."/>
            <person name="Looney B.P."/>
            <person name="Miyauchi S."/>
            <person name="Morin E."/>
            <person name="Drula E."/>
            <person name="Courty P.E."/>
            <person name="Chicoki N."/>
            <person name="Fauchery L."/>
            <person name="Kohler A."/>
            <person name="Kuo A."/>
            <person name="Labutti K."/>
            <person name="Pangilinan J."/>
            <person name="Lipzen A."/>
            <person name="Riley R."/>
            <person name="Andreopoulos W."/>
            <person name="He G."/>
            <person name="Johnson J."/>
            <person name="Barry K.W."/>
            <person name="Grigoriev I.V."/>
            <person name="Nagy L."/>
            <person name="Hibbett D."/>
            <person name="Henrissat B."/>
            <person name="Matheny P.B."/>
            <person name="Labbe J."/>
            <person name="Martin F."/>
        </authorList>
    </citation>
    <scope>NUCLEOTIDE SEQUENCE</scope>
    <source>
        <strain evidence="1">FP105234-sp</strain>
    </source>
</reference>
<name>A0ACB8SEB5_9AGAM</name>